<organism evidence="2 3">
    <name type="scientific">Halobacterium litoreum</name>
    <dbReference type="NCBI Taxonomy" id="2039234"/>
    <lineage>
        <taxon>Archaea</taxon>
        <taxon>Methanobacteriati</taxon>
        <taxon>Methanobacteriota</taxon>
        <taxon>Stenosarchaea group</taxon>
        <taxon>Halobacteria</taxon>
        <taxon>Halobacteriales</taxon>
        <taxon>Halobacteriaceae</taxon>
        <taxon>Halobacterium</taxon>
    </lineage>
</organism>
<proteinExistence type="predicted"/>
<dbReference type="GeneID" id="69117137"/>
<evidence type="ECO:0000313" key="2">
    <source>
        <dbReference type="EMBL" id="MFC3476943.1"/>
    </source>
</evidence>
<feature type="region of interest" description="Disordered" evidence="1">
    <location>
        <begin position="22"/>
        <end position="66"/>
    </location>
</feature>
<gene>
    <name evidence="2" type="ORF">ACFOKC_04315</name>
</gene>
<sequence>MRDALPAVAVVALLVLAGCSGASAPSDPTATGTTTDAATTDEPTTSPATTTQSAASGYPPGVSADGVENASALAEAHRASVVERGAVLTATTRTNGTVNNRTVAVDASETARLTANASELRWSVSATTTRGNATTRLDERYYANESTLVSRVEREGNVTVRSRNRSSFWNRAVLGAASKARIVNVTLSNANYAVADVAERDGRTVTTLVAENGTYSGRQPVVEYNATVTVAESGRVLSLTRSWTSETDRSRTRYVSELAWSPATSVERPGWADDATPVNASQ</sequence>
<accession>A0ABD5NCB8</accession>
<evidence type="ECO:0000256" key="1">
    <source>
        <dbReference type="SAM" id="MobiDB-lite"/>
    </source>
</evidence>
<evidence type="ECO:0000313" key="3">
    <source>
        <dbReference type="Proteomes" id="UP001595660"/>
    </source>
</evidence>
<dbReference type="RefSeq" id="WP_232571920.1">
    <property type="nucleotide sequence ID" value="NZ_CP089466.1"/>
</dbReference>
<comment type="caution">
    <text evidence="2">The sequence shown here is derived from an EMBL/GenBank/DDBJ whole genome shotgun (WGS) entry which is preliminary data.</text>
</comment>
<keyword evidence="3" id="KW-1185">Reference proteome</keyword>
<feature type="compositionally biased region" description="Low complexity" evidence="1">
    <location>
        <begin position="22"/>
        <end position="56"/>
    </location>
</feature>
<reference evidence="2 3" key="1">
    <citation type="journal article" date="2019" name="Int. J. Syst. Evol. Microbiol.">
        <title>The Global Catalogue of Microorganisms (GCM) 10K type strain sequencing project: providing services to taxonomists for standard genome sequencing and annotation.</title>
        <authorList>
            <consortium name="The Broad Institute Genomics Platform"/>
            <consortium name="The Broad Institute Genome Sequencing Center for Infectious Disease"/>
            <person name="Wu L."/>
            <person name="Ma J."/>
        </authorList>
    </citation>
    <scope>NUCLEOTIDE SEQUENCE [LARGE SCALE GENOMIC DNA]</scope>
    <source>
        <strain evidence="2 3">CGMCC 1.12562</strain>
    </source>
</reference>
<dbReference type="Proteomes" id="UP001595660">
    <property type="component" value="Unassembled WGS sequence"/>
</dbReference>
<dbReference type="PROSITE" id="PS51257">
    <property type="entry name" value="PROKAR_LIPOPROTEIN"/>
    <property type="match status" value="1"/>
</dbReference>
<dbReference type="EMBL" id="JBHRWN010000002">
    <property type="protein sequence ID" value="MFC3476943.1"/>
    <property type="molecule type" value="Genomic_DNA"/>
</dbReference>
<name>A0ABD5NCB8_9EURY</name>
<evidence type="ECO:0008006" key="4">
    <source>
        <dbReference type="Google" id="ProtNLM"/>
    </source>
</evidence>
<protein>
    <recommendedName>
        <fullName evidence="4">Outer membrane lipoprotein-sorting protein</fullName>
    </recommendedName>
</protein>
<dbReference type="AlphaFoldDB" id="A0ABD5NCB8"/>